<proteinExistence type="predicted"/>
<sequence length="130" mass="14159">MADQAADEEYLAAPQIHSLSCIIISSITRLGVTPSTLRDTGFPLRHHGPSSNPGARLGIFQCSRQVCIFFIGLGRGLRGINGACFLRDSRLGANLGWSFGAIFRSQGLGTSGIRMMRVKGGELWGDFRFW</sequence>
<accession>A0A9P6AGX2</accession>
<evidence type="ECO:0000313" key="2">
    <source>
        <dbReference type="Proteomes" id="UP000886523"/>
    </source>
</evidence>
<dbReference type="Proteomes" id="UP000886523">
    <property type="component" value="Unassembled WGS sequence"/>
</dbReference>
<gene>
    <name evidence="1" type="ORF">BS47DRAFT_1368105</name>
</gene>
<reference evidence="1" key="1">
    <citation type="journal article" date="2020" name="Nat. Commun.">
        <title>Large-scale genome sequencing of mycorrhizal fungi provides insights into the early evolution of symbiotic traits.</title>
        <authorList>
            <person name="Miyauchi S."/>
            <person name="Kiss E."/>
            <person name="Kuo A."/>
            <person name="Drula E."/>
            <person name="Kohler A."/>
            <person name="Sanchez-Garcia M."/>
            <person name="Morin E."/>
            <person name="Andreopoulos B."/>
            <person name="Barry K.W."/>
            <person name="Bonito G."/>
            <person name="Buee M."/>
            <person name="Carver A."/>
            <person name="Chen C."/>
            <person name="Cichocki N."/>
            <person name="Clum A."/>
            <person name="Culley D."/>
            <person name="Crous P.W."/>
            <person name="Fauchery L."/>
            <person name="Girlanda M."/>
            <person name="Hayes R.D."/>
            <person name="Keri Z."/>
            <person name="LaButti K."/>
            <person name="Lipzen A."/>
            <person name="Lombard V."/>
            <person name="Magnuson J."/>
            <person name="Maillard F."/>
            <person name="Murat C."/>
            <person name="Nolan M."/>
            <person name="Ohm R.A."/>
            <person name="Pangilinan J."/>
            <person name="Pereira M.F."/>
            <person name="Perotto S."/>
            <person name="Peter M."/>
            <person name="Pfister S."/>
            <person name="Riley R."/>
            <person name="Sitrit Y."/>
            <person name="Stielow J.B."/>
            <person name="Szollosi G."/>
            <person name="Zifcakova L."/>
            <person name="Stursova M."/>
            <person name="Spatafora J.W."/>
            <person name="Tedersoo L."/>
            <person name="Vaario L.M."/>
            <person name="Yamada A."/>
            <person name="Yan M."/>
            <person name="Wang P."/>
            <person name="Xu J."/>
            <person name="Bruns T."/>
            <person name="Baldrian P."/>
            <person name="Vilgalys R."/>
            <person name="Dunand C."/>
            <person name="Henrissat B."/>
            <person name="Grigoriev I.V."/>
            <person name="Hibbett D."/>
            <person name="Nagy L.G."/>
            <person name="Martin F.M."/>
        </authorList>
    </citation>
    <scope>NUCLEOTIDE SEQUENCE</scope>
    <source>
        <strain evidence="1">UP504</strain>
    </source>
</reference>
<comment type="caution">
    <text evidence="1">The sequence shown here is derived from an EMBL/GenBank/DDBJ whole genome shotgun (WGS) entry which is preliminary data.</text>
</comment>
<dbReference type="EMBL" id="MU129156">
    <property type="protein sequence ID" value="KAF9505382.1"/>
    <property type="molecule type" value="Genomic_DNA"/>
</dbReference>
<name>A0A9P6AGX2_9AGAM</name>
<evidence type="ECO:0000313" key="1">
    <source>
        <dbReference type="EMBL" id="KAF9505382.1"/>
    </source>
</evidence>
<protein>
    <submittedName>
        <fullName evidence="1">Uncharacterized protein</fullName>
    </submittedName>
</protein>
<organism evidence="1 2">
    <name type="scientific">Hydnum rufescens UP504</name>
    <dbReference type="NCBI Taxonomy" id="1448309"/>
    <lineage>
        <taxon>Eukaryota</taxon>
        <taxon>Fungi</taxon>
        <taxon>Dikarya</taxon>
        <taxon>Basidiomycota</taxon>
        <taxon>Agaricomycotina</taxon>
        <taxon>Agaricomycetes</taxon>
        <taxon>Cantharellales</taxon>
        <taxon>Hydnaceae</taxon>
        <taxon>Hydnum</taxon>
    </lineage>
</organism>
<keyword evidence="2" id="KW-1185">Reference proteome</keyword>
<dbReference type="AlphaFoldDB" id="A0A9P6AGX2"/>